<keyword evidence="2" id="KW-0472">Membrane</keyword>
<evidence type="ECO:0008006" key="5">
    <source>
        <dbReference type="Google" id="ProtNLM"/>
    </source>
</evidence>
<feature type="region of interest" description="Disordered" evidence="1">
    <location>
        <begin position="392"/>
        <end position="426"/>
    </location>
</feature>
<dbReference type="EMBL" id="JBHRXI010000025">
    <property type="protein sequence ID" value="MFC3615905.1"/>
    <property type="molecule type" value="Genomic_DNA"/>
</dbReference>
<feature type="compositionally biased region" description="Pro residues" evidence="1">
    <location>
        <begin position="269"/>
        <end position="284"/>
    </location>
</feature>
<sequence>MKPAFALSLSFEGISLLHRAAGGWRRVGDVALDTADLAGALSGLREKALRLEPQVTSKLVIPNEQIKYLTVETGSLDDPARIAAVEAALEGATPYALADLAYDMSPEGDVTHVAAVARETLDEAEAFAREHGFDPLSYVAIPGENPFLGEPFFGPAHDVAELTGSAAVDPDGIAIVVIGEAEIPPTETPAEEAPAPPTVDPFAKAEAVADPEPEAAPEPAEKAIAPVIGFTSRRGKTEDDTPAAPVHAPATRSDLPDTAPTEKPKSEPEPPTESKPVETPPSPAKPVAAPVLAPELDLPDLPQTAAPQAHAVAGPVPASTGFAAAQAPADEAERLTIFGARESNRATRGKPRYLGLALSVALLIFLAGVALWAALFLDDGVTGLFRSEPETTEVAQTQISEDPQEPAPESAPQATSTEAEAPVEPAAAAPEVLASLPQDETLSETDGAVLDALRQAPRVVAPLADELADTEPEETAPAQQALYAATGIWPNAPEVPELPGLISLDDVYIASIDRRDLSQDAVALAPAQAFDTDVQMTSLVTPSAAGASFELDARGLVTPTPEGTLNPDGILVHAGPPPLVPPATPVRFEEEPEIDAARERLAGFRPRVRPDALVEQNERFQLGGRTREELAGVRPKLRPESLQQQVQEATPSAATPTENAIAASTVPKLRPKDLEKQAEQDDDEPQRVPARTVKPSSPSPKTVSRQATVNNAINLRKVNLIGVYGTPANRRALVRLPSGRYKKVKVGDRVDGGRVLAIGDSELRYQKGGRNLTLKIPSG</sequence>
<keyword evidence="4" id="KW-1185">Reference proteome</keyword>
<feature type="region of interest" description="Disordered" evidence="1">
    <location>
        <begin position="206"/>
        <end position="288"/>
    </location>
</feature>
<keyword evidence="2" id="KW-1133">Transmembrane helix</keyword>
<dbReference type="RefSeq" id="WP_386737182.1">
    <property type="nucleotide sequence ID" value="NZ_JBHRXI010000025.1"/>
</dbReference>
<evidence type="ECO:0000256" key="1">
    <source>
        <dbReference type="SAM" id="MobiDB-lite"/>
    </source>
</evidence>
<dbReference type="Proteomes" id="UP001595629">
    <property type="component" value="Unassembled WGS sequence"/>
</dbReference>
<feature type="transmembrane region" description="Helical" evidence="2">
    <location>
        <begin position="353"/>
        <end position="377"/>
    </location>
</feature>
<evidence type="ECO:0000313" key="3">
    <source>
        <dbReference type="EMBL" id="MFC3615905.1"/>
    </source>
</evidence>
<organism evidence="3 4">
    <name type="scientific">Lutimaribacter marinistellae</name>
    <dbReference type="NCBI Taxonomy" id="1820329"/>
    <lineage>
        <taxon>Bacteria</taxon>
        <taxon>Pseudomonadati</taxon>
        <taxon>Pseudomonadota</taxon>
        <taxon>Alphaproteobacteria</taxon>
        <taxon>Rhodobacterales</taxon>
        <taxon>Roseobacteraceae</taxon>
        <taxon>Lutimaribacter</taxon>
    </lineage>
</organism>
<comment type="caution">
    <text evidence="3">The sequence shown here is derived from an EMBL/GenBank/DDBJ whole genome shotgun (WGS) entry which is preliminary data.</text>
</comment>
<proteinExistence type="predicted"/>
<name>A0ABV7TLS4_9RHOB</name>
<gene>
    <name evidence="3" type="ORF">ACFORG_19305</name>
</gene>
<evidence type="ECO:0000313" key="4">
    <source>
        <dbReference type="Proteomes" id="UP001595629"/>
    </source>
</evidence>
<feature type="region of interest" description="Disordered" evidence="1">
    <location>
        <begin position="625"/>
        <end position="705"/>
    </location>
</feature>
<feature type="compositionally biased region" description="Low complexity" evidence="1">
    <location>
        <begin position="691"/>
        <end position="705"/>
    </location>
</feature>
<feature type="compositionally biased region" description="Low complexity" evidence="1">
    <location>
        <begin position="407"/>
        <end position="426"/>
    </location>
</feature>
<evidence type="ECO:0000256" key="2">
    <source>
        <dbReference type="SAM" id="Phobius"/>
    </source>
</evidence>
<keyword evidence="2" id="KW-0812">Transmembrane</keyword>
<feature type="compositionally biased region" description="Polar residues" evidence="1">
    <location>
        <begin position="641"/>
        <end position="658"/>
    </location>
</feature>
<reference evidence="4" key="1">
    <citation type="journal article" date="2019" name="Int. J. Syst. Evol. Microbiol.">
        <title>The Global Catalogue of Microorganisms (GCM) 10K type strain sequencing project: providing services to taxonomists for standard genome sequencing and annotation.</title>
        <authorList>
            <consortium name="The Broad Institute Genomics Platform"/>
            <consortium name="The Broad Institute Genome Sequencing Center for Infectious Disease"/>
            <person name="Wu L."/>
            <person name="Ma J."/>
        </authorList>
    </citation>
    <scope>NUCLEOTIDE SEQUENCE [LARGE SCALE GENOMIC DNA]</scope>
    <source>
        <strain evidence="4">KCTC 42911</strain>
    </source>
</reference>
<protein>
    <recommendedName>
        <fullName evidence="5">Type IV pilus biogenesis protein PilP</fullName>
    </recommendedName>
</protein>
<accession>A0ABV7TLS4</accession>
<feature type="compositionally biased region" description="Basic and acidic residues" evidence="1">
    <location>
        <begin position="670"/>
        <end position="679"/>
    </location>
</feature>